<evidence type="ECO:0000313" key="12">
    <source>
        <dbReference type="EMBL" id="CDF36141.1"/>
    </source>
</evidence>
<dbReference type="RefSeq" id="XP_005715960.1">
    <property type="nucleotide sequence ID" value="XM_005715903.1"/>
</dbReference>
<dbReference type="InterPro" id="IPR000131">
    <property type="entry name" value="ATP_synth_F1_gsu"/>
</dbReference>
<dbReference type="STRING" id="2769.R7QFC1"/>
<keyword evidence="7" id="KW-0472">Membrane</keyword>
<keyword evidence="6" id="KW-0406">Ion transport</keyword>
<keyword evidence="8" id="KW-0139">CF(1)</keyword>
<dbReference type="AlphaFoldDB" id="R7QFC1"/>
<dbReference type="PhylomeDB" id="R7QFC1"/>
<dbReference type="EMBL" id="HG001762">
    <property type="protein sequence ID" value="CDF36141.1"/>
    <property type="molecule type" value="Genomic_DNA"/>
</dbReference>
<dbReference type="PANTHER" id="PTHR11693">
    <property type="entry name" value="ATP SYNTHASE GAMMA CHAIN"/>
    <property type="match status" value="1"/>
</dbReference>
<evidence type="ECO:0000313" key="13">
    <source>
        <dbReference type="Proteomes" id="UP000012073"/>
    </source>
</evidence>
<evidence type="ECO:0000256" key="8">
    <source>
        <dbReference type="ARBA" id="ARBA00023196"/>
    </source>
</evidence>
<accession>R7QFC1</accession>
<comment type="subcellular location">
    <subcellularLocation>
        <location evidence="2">Membrane</location>
        <topology evidence="2">Peripheral membrane protein</topology>
    </subcellularLocation>
</comment>
<proteinExistence type="inferred from homology"/>
<dbReference type="Gene3D" id="1.10.287.80">
    <property type="entry name" value="ATP synthase, gamma subunit, helix hairpin domain"/>
    <property type="match status" value="2"/>
</dbReference>
<evidence type="ECO:0000256" key="11">
    <source>
        <dbReference type="SAM" id="MobiDB-lite"/>
    </source>
</evidence>
<dbReference type="CDD" id="cd12151">
    <property type="entry name" value="F1-ATPase_gamma"/>
    <property type="match status" value="1"/>
</dbReference>
<dbReference type="PANTHER" id="PTHR11693:SF41">
    <property type="entry name" value="ATP SYNTHASE GAMMA CHAIN, CHLOROPLASTIC"/>
    <property type="match status" value="1"/>
</dbReference>
<evidence type="ECO:0000256" key="4">
    <source>
        <dbReference type="ARBA" id="ARBA00022448"/>
    </source>
</evidence>
<evidence type="ECO:0000256" key="5">
    <source>
        <dbReference type="ARBA" id="ARBA00022781"/>
    </source>
</evidence>
<organism evidence="12 13">
    <name type="scientific">Chondrus crispus</name>
    <name type="common">Carrageen Irish moss</name>
    <name type="synonym">Polymorpha crispa</name>
    <dbReference type="NCBI Taxonomy" id="2769"/>
    <lineage>
        <taxon>Eukaryota</taxon>
        <taxon>Rhodophyta</taxon>
        <taxon>Florideophyceae</taxon>
        <taxon>Rhodymeniophycidae</taxon>
        <taxon>Gigartinales</taxon>
        <taxon>Gigartinaceae</taxon>
        <taxon>Chondrus</taxon>
    </lineage>
</organism>
<feature type="compositionally biased region" description="Polar residues" evidence="11">
    <location>
        <begin position="312"/>
        <end position="335"/>
    </location>
</feature>
<dbReference type="Proteomes" id="UP000012073">
    <property type="component" value="Unassembled WGS sequence"/>
</dbReference>
<evidence type="ECO:0000256" key="10">
    <source>
        <dbReference type="ARBA" id="ARBA00031066"/>
    </source>
</evidence>
<feature type="region of interest" description="Disordered" evidence="11">
    <location>
        <begin position="312"/>
        <end position="341"/>
    </location>
</feature>
<reference evidence="13" key="1">
    <citation type="journal article" date="2013" name="Proc. Natl. Acad. Sci. U.S.A.">
        <title>Genome structure and metabolic features in the red seaweed Chondrus crispus shed light on evolution of the Archaeplastida.</title>
        <authorList>
            <person name="Collen J."/>
            <person name="Porcel B."/>
            <person name="Carre W."/>
            <person name="Ball S.G."/>
            <person name="Chaparro C."/>
            <person name="Tonon T."/>
            <person name="Barbeyron T."/>
            <person name="Michel G."/>
            <person name="Noel B."/>
            <person name="Valentin K."/>
            <person name="Elias M."/>
            <person name="Artiguenave F."/>
            <person name="Arun A."/>
            <person name="Aury J.M."/>
            <person name="Barbosa-Neto J.F."/>
            <person name="Bothwell J.H."/>
            <person name="Bouget F.Y."/>
            <person name="Brillet L."/>
            <person name="Cabello-Hurtado F."/>
            <person name="Capella-Gutierrez S."/>
            <person name="Charrier B."/>
            <person name="Cladiere L."/>
            <person name="Cock J.M."/>
            <person name="Coelho S.M."/>
            <person name="Colleoni C."/>
            <person name="Czjzek M."/>
            <person name="Da Silva C."/>
            <person name="Delage L."/>
            <person name="Denoeud F."/>
            <person name="Deschamps P."/>
            <person name="Dittami S.M."/>
            <person name="Gabaldon T."/>
            <person name="Gachon C.M."/>
            <person name="Groisillier A."/>
            <person name="Herve C."/>
            <person name="Jabbari K."/>
            <person name="Katinka M."/>
            <person name="Kloareg B."/>
            <person name="Kowalczyk N."/>
            <person name="Labadie K."/>
            <person name="Leblanc C."/>
            <person name="Lopez P.J."/>
            <person name="McLachlan D.H."/>
            <person name="Meslet-Cladiere L."/>
            <person name="Moustafa A."/>
            <person name="Nehr Z."/>
            <person name="Nyvall Collen P."/>
            <person name="Panaud O."/>
            <person name="Partensky F."/>
            <person name="Poulain J."/>
            <person name="Rensing S.A."/>
            <person name="Rousvoal S."/>
            <person name="Samson G."/>
            <person name="Symeonidi A."/>
            <person name="Weissenbach J."/>
            <person name="Zambounis A."/>
            <person name="Wincker P."/>
            <person name="Boyen C."/>
        </authorList>
    </citation>
    <scope>NUCLEOTIDE SEQUENCE [LARGE SCALE GENOMIC DNA]</scope>
    <source>
        <strain evidence="13">cv. Stackhouse</strain>
    </source>
</reference>
<dbReference type="SUPFAM" id="SSF52943">
    <property type="entry name" value="ATP synthase (F1-ATPase), gamma subunit"/>
    <property type="match status" value="1"/>
</dbReference>
<evidence type="ECO:0000256" key="6">
    <source>
        <dbReference type="ARBA" id="ARBA00023065"/>
    </source>
</evidence>
<evidence type="ECO:0000256" key="1">
    <source>
        <dbReference type="ARBA" id="ARBA00003456"/>
    </source>
</evidence>
<feature type="region of interest" description="Disordered" evidence="11">
    <location>
        <begin position="20"/>
        <end position="39"/>
    </location>
</feature>
<evidence type="ECO:0000256" key="9">
    <source>
        <dbReference type="ARBA" id="ARBA00023310"/>
    </source>
</evidence>
<sequence>MTFPSPTPAFAAATPISARRPRAHFNSSTSRPSRSFSLPTLGRIPMSMSTASHELRRRISSVQAAEKIVSALRIVAAARIRASSAAALRTRPFAEELQHILASLVQEVLTRKIDVHAVAHATPPHSLSDTHGALLADPVVQKALLDKIYLSLLSDDGADRTYGHKVRKKYATIVTVLTADKGFCGPYNKQIIARSTRRIKELESIGKPVELVLVGRTAKLFFDRHYPNIPVRFYSPIGRSTEAESIATTLSHTLLSEFIAGGVDRVEIIYTRFVSLLSNAPSARTILPLTPTGLEAVGDELFQLTLTTKNGRLTTRRSQTAQTGLQPHSHGNGTSHADDYPRRSRSFYSISDDEAIRLLNSMLPMYVTSQLIRIVREAIASEQASRLAAMTAATDNARDIVASLQMRYNKERQARITAEIIEVVSNANG</sequence>
<dbReference type="HAMAP" id="MF_00815">
    <property type="entry name" value="ATP_synth_gamma_bact"/>
    <property type="match status" value="1"/>
</dbReference>
<dbReference type="OrthoDB" id="3341at2759"/>
<keyword evidence="13" id="KW-1185">Reference proteome</keyword>
<dbReference type="GO" id="GO:0046933">
    <property type="term" value="F:proton-transporting ATP synthase activity, rotational mechanism"/>
    <property type="evidence" value="ECO:0007669"/>
    <property type="project" value="InterPro"/>
</dbReference>
<dbReference type="InterPro" id="IPR035968">
    <property type="entry name" value="ATP_synth_F1_ATPase_gsu"/>
</dbReference>
<evidence type="ECO:0000256" key="3">
    <source>
        <dbReference type="ARBA" id="ARBA00007681"/>
    </source>
</evidence>
<dbReference type="Gene3D" id="3.40.1380.10">
    <property type="match status" value="1"/>
</dbReference>
<comment type="function">
    <text evidence="1">Produces ATP from ADP in the presence of a proton gradient across the membrane. The gamma chain is believed to be important in regulating ATPase activity and the flow of protons through the CF(0) complex.</text>
</comment>
<name>R7QFC1_CHOCR</name>
<dbReference type="GeneID" id="17323680"/>
<comment type="similarity">
    <text evidence="3">Belongs to the ATPase gamma chain family.</text>
</comment>
<keyword evidence="4" id="KW-0813">Transport</keyword>
<keyword evidence="9" id="KW-0066">ATP synthesis</keyword>
<gene>
    <name evidence="12" type="ORF">CHC_T00004568001</name>
</gene>
<dbReference type="KEGG" id="ccp:CHC_T00004568001"/>
<dbReference type="Pfam" id="PF00231">
    <property type="entry name" value="ATP-synt"/>
    <property type="match status" value="1"/>
</dbReference>
<evidence type="ECO:0000256" key="7">
    <source>
        <dbReference type="ARBA" id="ARBA00023136"/>
    </source>
</evidence>
<dbReference type="Gramene" id="CDF36141">
    <property type="protein sequence ID" value="CDF36141"/>
    <property type="gene ID" value="CHC_T00004568001"/>
</dbReference>
<feature type="compositionally biased region" description="Low complexity" evidence="11">
    <location>
        <begin position="25"/>
        <end position="39"/>
    </location>
</feature>
<evidence type="ECO:0000256" key="2">
    <source>
        <dbReference type="ARBA" id="ARBA00004170"/>
    </source>
</evidence>
<dbReference type="PRINTS" id="PR00126">
    <property type="entry name" value="ATPASEGAMMA"/>
</dbReference>
<protein>
    <recommendedName>
        <fullName evidence="10">F-ATPase gamma subunit</fullName>
    </recommendedName>
</protein>
<dbReference type="GO" id="GO:0045259">
    <property type="term" value="C:proton-transporting ATP synthase complex"/>
    <property type="evidence" value="ECO:0007669"/>
    <property type="project" value="UniProtKB-KW"/>
</dbReference>
<keyword evidence="5" id="KW-0375">Hydrogen ion transport</keyword>